<dbReference type="RefSeq" id="WP_157325505.1">
    <property type="nucleotide sequence ID" value="NZ_BMFX01000023.1"/>
</dbReference>
<name>A0A7K1ULZ3_9MICC</name>
<organism evidence="5 6">
    <name type="scientific">Nesterenkonia alkaliphila</name>
    <dbReference type="NCBI Taxonomy" id="1463631"/>
    <lineage>
        <taxon>Bacteria</taxon>
        <taxon>Bacillati</taxon>
        <taxon>Actinomycetota</taxon>
        <taxon>Actinomycetes</taxon>
        <taxon>Micrococcales</taxon>
        <taxon>Micrococcaceae</taxon>
        <taxon>Nesterenkonia</taxon>
    </lineage>
</organism>
<feature type="compositionally biased region" description="Acidic residues" evidence="1">
    <location>
        <begin position="695"/>
        <end position="705"/>
    </location>
</feature>
<dbReference type="Pfam" id="PF13519">
    <property type="entry name" value="VWA_2"/>
    <property type="match status" value="1"/>
</dbReference>
<dbReference type="EMBL" id="WRPM01000100">
    <property type="protein sequence ID" value="MVT27500.1"/>
    <property type="molecule type" value="Genomic_DNA"/>
</dbReference>
<dbReference type="SUPFAM" id="SSF53300">
    <property type="entry name" value="vWA-like"/>
    <property type="match status" value="1"/>
</dbReference>
<dbReference type="InterPro" id="IPR036465">
    <property type="entry name" value="vWFA_dom_sf"/>
</dbReference>
<comment type="caution">
    <text evidence="5">The sequence shown here is derived from an EMBL/GenBank/DDBJ whole genome shotgun (WGS) entry which is preliminary data.</text>
</comment>
<dbReference type="InterPro" id="IPR002035">
    <property type="entry name" value="VWF_A"/>
</dbReference>
<dbReference type="Gene3D" id="3.40.50.410">
    <property type="entry name" value="von Willebrand factor, type A domain"/>
    <property type="match status" value="1"/>
</dbReference>
<evidence type="ECO:0000256" key="2">
    <source>
        <dbReference type="SAM" id="Phobius"/>
    </source>
</evidence>
<feature type="domain" description="VWFA" evidence="4">
    <location>
        <begin position="88"/>
        <end position="278"/>
    </location>
</feature>
<dbReference type="AlphaFoldDB" id="A0A7K1ULZ3"/>
<evidence type="ECO:0000256" key="3">
    <source>
        <dbReference type="SAM" id="SignalP"/>
    </source>
</evidence>
<feature type="region of interest" description="Disordered" evidence="1">
    <location>
        <begin position="642"/>
        <end position="708"/>
    </location>
</feature>
<evidence type="ECO:0000313" key="5">
    <source>
        <dbReference type="EMBL" id="MVT27500.1"/>
    </source>
</evidence>
<gene>
    <name evidence="5" type="ORF">GNZ21_14265</name>
</gene>
<keyword evidence="6" id="KW-1185">Reference proteome</keyword>
<evidence type="ECO:0000259" key="4">
    <source>
        <dbReference type="PROSITE" id="PS50234"/>
    </source>
</evidence>
<dbReference type="Proteomes" id="UP000460157">
    <property type="component" value="Unassembled WGS sequence"/>
</dbReference>
<dbReference type="InterPro" id="IPR051266">
    <property type="entry name" value="CLCR"/>
</dbReference>
<feature type="signal peptide" evidence="3">
    <location>
        <begin position="1"/>
        <end position="36"/>
    </location>
</feature>
<evidence type="ECO:0000313" key="6">
    <source>
        <dbReference type="Proteomes" id="UP000460157"/>
    </source>
</evidence>
<feature type="region of interest" description="Disordered" evidence="1">
    <location>
        <begin position="40"/>
        <end position="81"/>
    </location>
</feature>
<dbReference type="SMART" id="SM00327">
    <property type="entry name" value="VWA"/>
    <property type="match status" value="1"/>
</dbReference>
<dbReference type="PROSITE" id="PS50234">
    <property type="entry name" value="VWFA"/>
    <property type="match status" value="1"/>
</dbReference>
<keyword evidence="2" id="KW-0812">Transmembrane</keyword>
<feature type="compositionally biased region" description="Acidic residues" evidence="1">
    <location>
        <begin position="59"/>
        <end position="81"/>
    </location>
</feature>
<accession>A0A7K1ULZ3</accession>
<dbReference type="PROSITE" id="PS51318">
    <property type="entry name" value="TAT"/>
    <property type="match status" value="1"/>
</dbReference>
<feature type="chain" id="PRO_5039411103" evidence="3">
    <location>
        <begin position="37"/>
        <end position="745"/>
    </location>
</feature>
<reference evidence="5 6" key="1">
    <citation type="submission" date="2019-12" db="EMBL/GenBank/DDBJ databases">
        <title>Nesterenkonia muleiensis sp. nov., a novel actinobacterium isolated from sap of Populus euphratica.</title>
        <authorList>
            <person name="Wang R."/>
        </authorList>
    </citation>
    <scope>NUCLEOTIDE SEQUENCE [LARGE SCALE GENOMIC DNA]</scope>
    <source>
        <strain evidence="5 6">F10</strain>
    </source>
</reference>
<keyword evidence="3" id="KW-0732">Signal</keyword>
<feature type="transmembrane region" description="Helical" evidence="2">
    <location>
        <begin position="719"/>
        <end position="742"/>
    </location>
</feature>
<proteinExistence type="predicted"/>
<dbReference type="OrthoDB" id="4318225at2"/>
<dbReference type="InterPro" id="IPR006311">
    <property type="entry name" value="TAT_signal"/>
</dbReference>
<feature type="compositionally biased region" description="Acidic residues" evidence="1">
    <location>
        <begin position="667"/>
        <end position="685"/>
    </location>
</feature>
<dbReference type="PANTHER" id="PTHR10579">
    <property type="entry name" value="CALCIUM-ACTIVATED CHLORIDE CHANNEL REGULATOR"/>
    <property type="match status" value="1"/>
</dbReference>
<protein>
    <submittedName>
        <fullName evidence="5">VWA domain-containing protein</fullName>
    </submittedName>
</protein>
<dbReference type="PANTHER" id="PTHR10579:SF43">
    <property type="entry name" value="ZINC FINGER (C3HC4-TYPE RING FINGER) FAMILY PROTEIN"/>
    <property type="match status" value="1"/>
</dbReference>
<keyword evidence="2" id="KW-1133">Transmembrane helix</keyword>
<keyword evidence="2" id="KW-0472">Membrane</keyword>
<evidence type="ECO:0000256" key="1">
    <source>
        <dbReference type="SAM" id="MobiDB-lite"/>
    </source>
</evidence>
<sequence length="745" mass="79351">MTQHSTPPDHHSPARLLRTLLGAAVALLMFSTAAPAAQAQLGTPGVPLNSQEEGARDTPEDEDPSGDDGDDVDPGADNAPEPEYEDAELLLVMDASGSMNAEDAGGQTRIAAAKDALTDVANSLEDHQEVGLRIFSGEVTDSSVPEACEDSHLAVEIGTDNREELTGAIDDYEAVGAMTPIAYALERAAEDFSGEGSRTIVLVSDGEENCNPDPCEAAQALMEQGIDLQIHTVGFNIDEQDSDSAAARSQLQCIAEAGGGDYYDATDAETLTVVLERLSLRAFEPFQLEGEEVEGATEIHGELPELHSEGQYLDTIHPEGRYYSIPRTIEDSTIHVGLVTLRDLDSERAFTHITARLGTPDWNGDHHGACESVYLTETSQARAALLRAGGMTSVPDPGGIHEDCGSTDELILNVTLEEDDEAYEGKPYEIVVWEEPPAENAEELAEGASGPIRDYEWFDMSPDPENAAEVLGGNSFNNAVALEPGSTYAGTALLGESQVFRVPVEWGEQLQVEVVFPEEPDISSPGHIGGSDLQVISPYRADVVPNPHQANHNYAYYGINFGSGGPQTAQVQTYPVLYGNRRPNNFTREEIGNSAVAGDYFVVVNVGAHSDPNTAALLPFYLHVETFSADTAGEVVPVYAETDSAEDQEDCSARDQEDGCAPPTEDGASEDEEPAAEDSREEEDQQPAPASEPDTPAEETEEEPVAAEQTGVFSGTTGLLLGLVALGLLLLAGGGIILARALRRS</sequence>